<protein>
    <submittedName>
        <fullName evidence="5">Repeat domain-containing protein</fullName>
    </submittedName>
</protein>
<dbReference type="InterPro" id="IPR013517">
    <property type="entry name" value="FG-GAP"/>
</dbReference>
<proteinExistence type="predicted"/>
<dbReference type="PROSITE" id="PS50927">
    <property type="entry name" value="BULB_LECTIN"/>
    <property type="match status" value="1"/>
</dbReference>
<dbReference type="SUPFAM" id="SSF69318">
    <property type="entry name" value="Integrin alpha N-terminal domain"/>
    <property type="match status" value="2"/>
</dbReference>
<evidence type="ECO:0000256" key="2">
    <source>
        <dbReference type="SAM" id="MobiDB-lite"/>
    </source>
</evidence>
<gene>
    <name evidence="5" type="ORF">SAMN05444921_113148</name>
</gene>
<feature type="signal peptide" evidence="3">
    <location>
        <begin position="1"/>
        <end position="39"/>
    </location>
</feature>
<dbReference type="InterPro" id="IPR028994">
    <property type="entry name" value="Integrin_alpha_N"/>
</dbReference>
<evidence type="ECO:0000259" key="4">
    <source>
        <dbReference type="PROSITE" id="PS50927"/>
    </source>
</evidence>
<evidence type="ECO:0000313" key="5">
    <source>
        <dbReference type="EMBL" id="SDM79701.1"/>
    </source>
</evidence>
<dbReference type="InterPro" id="IPR013783">
    <property type="entry name" value="Ig-like_fold"/>
</dbReference>
<dbReference type="Gene3D" id="2.130.10.130">
    <property type="entry name" value="Integrin alpha, N-terminal"/>
    <property type="match status" value="1"/>
</dbReference>
<evidence type="ECO:0000313" key="6">
    <source>
        <dbReference type="Proteomes" id="UP000199063"/>
    </source>
</evidence>
<dbReference type="InterPro" id="IPR036426">
    <property type="entry name" value="Bulb-type_lectin_dom_sf"/>
</dbReference>
<sequence length="1493" mass="159456">MSITQRGGTSPGRWRSRLLCSAVATSVLAPVVAAQPSYAAHPALGALAAASSDPVADGSMSEEDKALQDAQASGQPVELVSARTEASDTWALPDGSFSVKRHGTAVRVRRDGAWIPADPTLTFATDGSVIPKATSVSVKFSGGGSGPMLSGVKDGRTLSLTWPKPLPKPTLNGNVATYPEVLAGVDLQLKAEVEGFSQLLVVKTAAAAQNPELVELQFAMNTVGLNVSKDTDTGTLVATDPAGQTVFTSPAPLMWDSSTIAAPDAPAARTLAAETSEPGDVFEPGAGAEDAQMATSIDGDTLTITPDHELLTGAETTYPVYIDPSWAWGEWQHWTRVYKAYPNTSYWDTKEDVRVGYEAETGGSDRVSRSFFQLDTSDVTGAQIKSATFRVRNTWSWSCQDRPVELWQVGDISKKTTWNNQPGKIQPRLDVVDDSKGWSSDCAAGNLEFDATPAVRTAAAAGDASVTLGLYAQNEGDTFGWKRFDPKTATLEIKYNHPPRTPSGLGTNPRTSCTAGGSIGNVAVSLYAKIDDPDGGNLTAQFQAFKTGTTTPVVDTSVPALKGRVATVVLPSASTPSGDYTWKVRAKDPDGLYSAWSAACKFTLDRSRPSKPPVISSEGNKFPNGEQGWPNPTGPARSEGNFLFAANGVQDVTAYYWWTDTDPDVHETPASVASAPVTPPSYGPHMVYAYSVDAAGNRSDTATYLYYATRAQERDKPGDLNGDGFKDIWNTDTNGTLLTYAGRGGRDFSAATNGGGTFPGQQVTFSGDWGQEGYNDLISLEYNENDSKNKLRVYPNNGKGIINRDSYLQLTVSCPVPRPSGRCKGEEGWTGDDHWHNAEQITTGGDINGDTFADVLVKQGKNLWVYYGNRGTQLDKVRPHPILVGESDWDTFTVIVPGDLNGDQLPDLILRDNASGDLYRSYGKADPTGVLDAATWGNAASRVKIATGTMPQSLYPTIGSSGDLDGDGNGDGVNDGDGIPDLWARKKDNTLIGWPGRKTGADYTGIGAYFPIDGANGGRQIPAGTTLSSGQSLASNSAKLTMQADGNLVITSNAGKTLWSSGTAGNSDATARVLANGNLAVYSADDSTQLWSTDVKADPTRPDVEPGLTVEGYVLLQDRGNLVVYNGKGQAVWSSGTVTRHDYNGDGRSDMGLWYDFTAGTDATYTVMANSDGSFHLPYKSFAAPVGAWEAKSMKFVTGDFNGDGRGDMAALYGYSDTSIKLWTALGKPDGGFSTPFSSWSVPKGFMHTSYMTPQAGDFNGDGRDDIAVWYAYPDGTTKIWTYTAGVTGGFNAPFEAWAGPAGAYPRNRCKFVTGDFNGDGRDDLSVFYGQSDNSVKNYTHLSTVSGGFSAPTDWWYSSAIDWNRITPHAGDFSGDGRDDAIIWYDYADGSDKVSTILAESVEGQDKFGSAFVSLAASPGSWDITRSQLVIGDYNGDGRDDIGAMHHQPDGSVKMWTWTARATDNKFNGALASWTYTDSQWVYASTRFFKPYN</sequence>
<dbReference type="SMART" id="SM00108">
    <property type="entry name" value="B_lectin"/>
    <property type="match status" value="1"/>
</dbReference>
<feature type="chain" id="PRO_5011632752" evidence="3">
    <location>
        <begin position="40"/>
        <end position="1493"/>
    </location>
</feature>
<dbReference type="Gene3D" id="2.60.40.10">
    <property type="entry name" value="Immunoglobulins"/>
    <property type="match status" value="1"/>
</dbReference>
<dbReference type="NCBIfam" id="NF033679">
    <property type="entry name" value="DNRLRE_dom"/>
    <property type="match status" value="1"/>
</dbReference>
<dbReference type="Proteomes" id="UP000199063">
    <property type="component" value="Unassembled WGS sequence"/>
</dbReference>
<organism evidence="5 6">
    <name type="scientific">Streptomyces wuyuanensis</name>
    <dbReference type="NCBI Taxonomy" id="1196353"/>
    <lineage>
        <taxon>Bacteria</taxon>
        <taxon>Bacillati</taxon>
        <taxon>Actinomycetota</taxon>
        <taxon>Actinomycetes</taxon>
        <taxon>Kitasatosporales</taxon>
        <taxon>Streptomycetaceae</taxon>
        <taxon>Streptomyces</taxon>
    </lineage>
</organism>
<dbReference type="Gene3D" id="2.40.128.340">
    <property type="match status" value="3"/>
</dbReference>
<feature type="region of interest" description="Disordered" evidence="2">
    <location>
        <begin position="53"/>
        <end position="76"/>
    </location>
</feature>
<dbReference type="Pfam" id="PF13517">
    <property type="entry name" value="FG-GAP_3"/>
    <property type="match status" value="3"/>
</dbReference>
<dbReference type="SUPFAM" id="SSF51110">
    <property type="entry name" value="alpha-D-mannose-specific plant lectins"/>
    <property type="match status" value="1"/>
</dbReference>
<evidence type="ECO:0000256" key="1">
    <source>
        <dbReference type="ARBA" id="ARBA00022729"/>
    </source>
</evidence>
<keyword evidence="1 3" id="KW-0732">Signal</keyword>
<name>A0A1G9W676_9ACTN</name>
<dbReference type="GO" id="GO:0005975">
    <property type="term" value="P:carbohydrate metabolic process"/>
    <property type="evidence" value="ECO:0007669"/>
    <property type="project" value="UniProtKB-ARBA"/>
</dbReference>
<feature type="domain" description="Bulb-type lectin" evidence="4">
    <location>
        <begin position="1018"/>
        <end position="1137"/>
    </location>
</feature>
<accession>A0A1G9W676</accession>
<dbReference type="PANTHER" id="PTHR46580">
    <property type="entry name" value="SENSOR KINASE-RELATED"/>
    <property type="match status" value="1"/>
</dbReference>
<feature type="region of interest" description="Disordered" evidence="2">
    <location>
        <begin position="609"/>
        <end position="633"/>
    </location>
</feature>
<keyword evidence="6" id="KW-1185">Reference proteome</keyword>
<evidence type="ECO:0000256" key="3">
    <source>
        <dbReference type="SAM" id="SignalP"/>
    </source>
</evidence>
<dbReference type="InterPro" id="IPR001480">
    <property type="entry name" value="Bulb-type_lectin_dom"/>
</dbReference>
<dbReference type="Gene3D" id="2.90.10.10">
    <property type="entry name" value="Bulb-type lectin domain"/>
    <property type="match status" value="2"/>
</dbReference>
<reference evidence="6" key="1">
    <citation type="submission" date="2016-10" db="EMBL/GenBank/DDBJ databases">
        <authorList>
            <person name="Varghese N."/>
            <person name="Submissions S."/>
        </authorList>
    </citation>
    <scope>NUCLEOTIDE SEQUENCE [LARGE SCALE GENOMIC DNA]</scope>
    <source>
        <strain evidence="6">CGMCC 4.7042</strain>
    </source>
</reference>
<dbReference type="PANTHER" id="PTHR46580:SF4">
    <property type="entry name" value="ATP_GTP-BINDING PROTEIN"/>
    <property type="match status" value="1"/>
</dbReference>
<dbReference type="EMBL" id="FNHI01000013">
    <property type="protein sequence ID" value="SDM79701.1"/>
    <property type="molecule type" value="Genomic_DNA"/>
</dbReference>
<dbReference type="STRING" id="1196353.SAMN05444921_113148"/>